<dbReference type="RefSeq" id="WP_059208635.1">
    <property type="nucleotide sequence ID" value="NZ_KQ948665.1"/>
</dbReference>
<dbReference type="InterPro" id="IPR014347">
    <property type="entry name" value="Tautomerase/MIF_sf"/>
</dbReference>
<dbReference type="STRING" id="58343.AQJ46_29330"/>
<dbReference type="EMBL" id="LMWU01000029">
    <property type="protein sequence ID" value="KUN64736.1"/>
    <property type="molecule type" value="Genomic_DNA"/>
</dbReference>
<dbReference type="GO" id="GO:0016853">
    <property type="term" value="F:isomerase activity"/>
    <property type="evidence" value="ECO:0007669"/>
    <property type="project" value="UniProtKB-KW"/>
</dbReference>
<evidence type="ECO:0000313" key="3">
    <source>
        <dbReference type="EMBL" id="KUN64736.1"/>
    </source>
</evidence>
<comment type="caution">
    <text evidence="3">The sequence shown here is derived from an EMBL/GenBank/DDBJ whole genome shotgun (WGS) entry which is preliminary data.</text>
</comment>
<dbReference type="Proteomes" id="UP000053669">
    <property type="component" value="Unassembled WGS sequence"/>
</dbReference>
<keyword evidence="1" id="KW-0413">Isomerase</keyword>
<dbReference type="AlphaFoldDB" id="A0A117R0R7"/>
<proteinExistence type="predicted"/>
<dbReference type="Gene3D" id="3.30.429.10">
    <property type="entry name" value="Macrophage Migration Inhibitory Factor"/>
    <property type="match status" value="1"/>
</dbReference>
<accession>A0A117R0R7</accession>
<reference evidence="3 4" key="1">
    <citation type="submission" date="2015-10" db="EMBL/GenBank/DDBJ databases">
        <title>Draft genome sequence of Streptomyces canus DSM 40017, type strain for the species Streptomyces canus.</title>
        <authorList>
            <person name="Ruckert C."/>
            <person name="Winkler A."/>
            <person name="Kalinowski J."/>
            <person name="Kampfer P."/>
            <person name="Glaeser S."/>
        </authorList>
    </citation>
    <scope>NUCLEOTIDE SEQUENCE [LARGE SCALE GENOMIC DNA]</scope>
    <source>
        <strain evidence="3 4">DSM 40017</strain>
    </source>
</reference>
<evidence type="ECO:0000259" key="2">
    <source>
        <dbReference type="Pfam" id="PF01361"/>
    </source>
</evidence>
<feature type="domain" description="4-oxalocrotonate tautomerase-like" evidence="2">
    <location>
        <begin position="68"/>
        <end position="129"/>
    </location>
</feature>
<protein>
    <submittedName>
        <fullName evidence="3">4-oxalocrotonate tautomerase</fullName>
    </submittedName>
</protein>
<dbReference type="Pfam" id="PF01361">
    <property type="entry name" value="Tautomerase"/>
    <property type="match status" value="1"/>
</dbReference>
<gene>
    <name evidence="3" type="ORF">AQJ46_29330</name>
</gene>
<dbReference type="InterPro" id="IPR004370">
    <property type="entry name" value="4-OT-like_dom"/>
</dbReference>
<sequence>MPMIRLTAPAGALAEQSRQSIQRDLAAVLLRWEGAPDTAFFRAQAWSYLVEVPEGAQITAEDDAPRFLVEVTVPQGALSERRKAGLVEEATKTVLAAAGLGQDDALRVWVLVQEQPDGTWGAGGSVVRHADLVALAKGRRADA</sequence>
<name>A0A117R0R7_9ACTN</name>
<dbReference type="SUPFAM" id="SSF55331">
    <property type="entry name" value="Tautomerase/MIF"/>
    <property type="match status" value="1"/>
</dbReference>
<organism evidence="3 4">
    <name type="scientific">Streptomyces canus</name>
    <dbReference type="NCBI Taxonomy" id="58343"/>
    <lineage>
        <taxon>Bacteria</taxon>
        <taxon>Bacillati</taxon>
        <taxon>Actinomycetota</taxon>
        <taxon>Actinomycetes</taxon>
        <taxon>Kitasatosporales</taxon>
        <taxon>Streptomycetaceae</taxon>
        <taxon>Streptomyces</taxon>
        <taxon>Streptomyces aurantiacus group</taxon>
    </lineage>
</organism>
<evidence type="ECO:0000313" key="4">
    <source>
        <dbReference type="Proteomes" id="UP000053669"/>
    </source>
</evidence>
<evidence type="ECO:0000256" key="1">
    <source>
        <dbReference type="ARBA" id="ARBA00023235"/>
    </source>
</evidence>